<evidence type="ECO:0000259" key="6">
    <source>
        <dbReference type="PROSITE" id="PS50123"/>
    </source>
</evidence>
<dbReference type="OrthoDB" id="9816309at2"/>
<comment type="catalytic activity">
    <reaction evidence="1">
        <text>L-glutamyl-[protein] + S-adenosyl-L-methionine = [protein]-L-glutamate 5-O-methyl ester + S-adenosyl-L-homocysteine</text>
        <dbReference type="Rhea" id="RHEA:24452"/>
        <dbReference type="Rhea" id="RHEA-COMP:10208"/>
        <dbReference type="Rhea" id="RHEA-COMP:10311"/>
        <dbReference type="ChEBI" id="CHEBI:29973"/>
        <dbReference type="ChEBI" id="CHEBI:57856"/>
        <dbReference type="ChEBI" id="CHEBI:59789"/>
        <dbReference type="ChEBI" id="CHEBI:82795"/>
        <dbReference type="EC" id="2.1.1.80"/>
    </reaction>
</comment>
<protein>
    <recommendedName>
        <fullName evidence="2">protein-glutamate O-methyltransferase</fullName>
        <ecNumber evidence="2">2.1.1.80</ecNumber>
    </recommendedName>
</protein>
<evidence type="ECO:0000256" key="3">
    <source>
        <dbReference type="ARBA" id="ARBA00022603"/>
    </source>
</evidence>
<dbReference type="PANTHER" id="PTHR24422:SF19">
    <property type="entry name" value="CHEMOTAXIS PROTEIN METHYLTRANSFERASE"/>
    <property type="match status" value="1"/>
</dbReference>
<dbReference type="SMART" id="SM00138">
    <property type="entry name" value="MeTrc"/>
    <property type="match status" value="1"/>
</dbReference>
<dbReference type="InterPro" id="IPR022642">
    <property type="entry name" value="CheR_C"/>
</dbReference>
<dbReference type="GO" id="GO:0032259">
    <property type="term" value="P:methylation"/>
    <property type="evidence" value="ECO:0007669"/>
    <property type="project" value="UniProtKB-KW"/>
</dbReference>
<reference evidence="7 8" key="1">
    <citation type="submission" date="2018-07" db="EMBL/GenBank/DDBJ databases">
        <title>Genome sequencing of Moraxellaceae gen. HYN0046.</title>
        <authorList>
            <person name="Kim M."/>
            <person name="Yi H."/>
        </authorList>
    </citation>
    <scope>NUCLEOTIDE SEQUENCE [LARGE SCALE GENOMIC DNA]</scope>
    <source>
        <strain evidence="7 8">HYN0046</strain>
    </source>
</reference>
<dbReference type="Gene3D" id="3.40.50.150">
    <property type="entry name" value="Vaccinia Virus protein VP39"/>
    <property type="match status" value="1"/>
</dbReference>
<keyword evidence="8" id="KW-1185">Reference proteome</keyword>
<dbReference type="Gene3D" id="1.10.155.10">
    <property type="entry name" value="Chemotaxis receptor methyltransferase CheR, N-terminal domain"/>
    <property type="match status" value="1"/>
</dbReference>
<dbReference type="InterPro" id="IPR050903">
    <property type="entry name" value="Bact_Chemotaxis_MeTrfase"/>
</dbReference>
<dbReference type="PROSITE" id="PS50123">
    <property type="entry name" value="CHER"/>
    <property type="match status" value="1"/>
</dbReference>
<dbReference type="RefSeq" id="WP_114899465.1">
    <property type="nucleotide sequence ID" value="NZ_CP031222.1"/>
</dbReference>
<dbReference type="SUPFAM" id="SSF47757">
    <property type="entry name" value="Chemotaxis receptor methyltransferase CheR, N-terminal domain"/>
    <property type="match status" value="1"/>
</dbReference>
<accession>A0A345P7U7</accession>
<dbReference type="SUPFAM" id="SSF53335">
    <property type="entry name" value="S-adenosyl-L-methionine-dependent methyltransferases"/>
    <property type="match status" value="1"/>
</dbReference>
<dbReference type="PRINTS" id="PR00996">
    <property type="entry name" value="CHERMTFRASE"/>
</dbReference>
<evidence type="ECO:0000256" key="2">
    <source>
        <dbReference type="ARBA" id="ARBA00012534"/>
    </source>
</evidence>
<dbReference type="Pfam" id="PF01739">
    <property type="entry name" value="CheR"/>
    <property type="match status" value="1"/>
</dbReference>
<keyword evidence="5" id="KW-0949">S-adenosyl-L-methionine</keyword>
<dbReference type="AlphaFoldDB" id="A0A345P7U7"/>
<name>A0A345P7U7_9GAMM</name>
<dbReference type="InterPro" id="IPR036804">
    <property type="entry name" value="CheR_N_sf"/>
</dbReference>
<dbReference type="EMBL" id="CP031222">
    <property type="protein sequence ID" value="AXI03356.1"/>
    <property type="molecule type" value="Genomic_DNA"/>
</dbReference>
<evidence type="ECO:0000313" key="7">
    <source>
        <dbReference type="EMBL" id="AXI03356.1"/>
    </source>
</evidence>
<dbReference type="KEGG" id="mbah:HYN46_11180"/>
<keyword evidence="3 7" id="KW-0489">Methyltransferase</keyword>
<sequence>MMTPALTNLSIQPSHAAGSAREKFDDEQYALWRSLIESRIGMVLPDIQRGLFELRVGDRMRICDLSSASYYQYVQTSAVEWQRLVEDLVVHETAFFRHLPSFELLEQRLPLFKGVVHIWSVGCATGEETWSLAMLAEAHVTQGYSVMASDISDAALATAQVGRYSWRKSERIPLLYRQFCVALPESTQASVAHLFALTRQDWQVSDVLREHVFFHRLNLMDSGQVPFRRLQVIFCQNVLIYFRQFDRRDILDALVQRLEIGGLLVLGPGEMADWDHPAMMRIKHAGTLAYERIK</sequence>
<dbReference type="InterPro" id="IPR029063">
    <property type="entry name" value="SAM-dependent_MTases_sf"/>
</dbReference>
<organism evidence="7 8">
    <name type="scientific">Aquirhabdus parva</name>
    <dbReference type="NCBI Taxonomy" id="2283318"/>
    <lineage>
        <taxon>Bacteria</taxon>
        <taxon>Pseudomonadati</taxon>
        <taxon>Pseudomonadota</taxon>
        <taxon>Gammaproteobacteria</taxon>
        <taxon>Moraxellales</taxon>
        <taxon>Moraxellaceae</taxon>
        <taxon>Aquirhabdus</taxon>
    </lineage>
</organism>
<gene>
    <name evidence="7" type="ORF">HYN46_11180</name>
</gene>
<feature type="domain" description="CheR-type methyltransferase" evidence="6">
    <location>
        <begin position="17"/>
        <end position="294"/>
    </location>
</feature>
<dbReference type="Proteomes" id="UP000253940">
    <property type="component" value="Chromosome"/>
</dbReference>
<keyword evidence="4 7" id="KW-0808">Transferase</keyword>
<evidence type="ECO:0000256" key="5">
    <source>
        <dbReference type="ARBA" id="ARBA00022691"/>
    </source>
</evidence>
<evidence type="ECO:0000313" key="8">
    <source>
        <dbReference type="Proteomes" id="UP000253940"/>
    </source>
</evidence>
<proteinExistence type="predicted"/>
<dbReference type="InterPro" id="IPR000780">
    <property type="entry name" value="CheR_MeTrfase"/>
</dbReference>
<evidence type="ECO:0000256" key="4">
    <source>
        <dbReference type="ARBA" id="ARBA00022679"/>
    </source>
</evidence>
<dbReference type="PANTHER" id="PTHR24422">
    <property type="entry name" value="CHEMOTAXIS PROTEIN METHYLTRANSFERASE"/>
    <property type="match status" value="1"/>
</dbReference>
<evidence type="ECO:0000256" key="1">
    <source>
        <dbReference type="ARBA" id="ARBA00001541"/>
    </source>
</evidence>
<dbReference type="EC" id="2.1.1.80" evidence="2"/>
<dbReference type="GO" id="GO:0008983">
    <property type="term" value="F:protein-glutamate O-methyltransferase activity"/>
    <property type="evidence" value="ECO:0007669"/>
    <property type="project" value="UniProtKB-EC"/>
</dbReference>